<dbReference type="EMBL" id="QKRW01000007">
    <property type="protein sequence ID" value="RAL66320.1"/>
    <property type="molecule type" value="Genomic_DNA"/>
</dbReference>
<dbReference type="PANTHER" id="PTHR36840:SF1">
    <property type="entry name" value="BLL5714 PROTEIN"/>
    <property type="match status" value="1"/>
</dbReference>
<dbReference type="PANTHER" id="PTHR36840">
    <property type="entry name" value="BLL5714 PROTEIN"/>
    <property type="match status" value="1"/>
</dbReference>
<name>A0A395J1G3_9HELO</name>
<comment type="caution">
    <text evidence="3">The sequence shown here is derived from an EMBL/GenBank/DDBJ whole genome shotgun (WGS) entry which is preliminary data.</text>
</comment>
<feature type="transmembrane region" description="Helical" evidence="2">
    <location>
        <begin position="237"/>
        <end position="257"/>
    </location>
</feature>
<keyword evidence="4" id="KW-1185">Reference proteome</keyword>
<protein>
    <submittedName>
        <fullName evidence="3">Uncharacterized protein</fullName>
    </submittedName>
</protein>
<evidence type="ECO:0000256" key="2">
    <source>
        <dbReference type="SAM" id="Phobius"/>
    </source>
</evidence>
<keyword evidence="2" id="KW-1133">Transmembrane helix</keyword>
<dbReference type="InterPro" id="IPR010640">
    <property type="entry name" value="Low_temperature_requirement_A"/>
</dbReference>
<keyword evidence="2" id="KW-0472">Membrane</keyword>
<feature type="transmembrane region" description="Helical" evidence="2">
    <location>
        <begin position="263"/>
        <end position="286"/>
    </location>
</feature>
<keyword evidence="2" id="KW-0812">Transmembrane</keyword>
<feature type="transmembrane region" description="Helical" evidence="2">
    <location>
        <begin position="319"/>
        <end position="340"/>
    </location>
</feature>
<sequence length="398" mass="45614">MLPNGRKVHIAPSPEEAEILRRRLSAIEKDQPFDLVINGSPEHLDALRIAHTHHENRRQALKDKHGDAYDEFENVKSDLDALVSELHMLTDHSVALDANFSKYGYSAHLRTYDDRSGPSSSASSLYHGPDDHEKKDWAAEKRNGRIMKLYKKPTVRQYFHRGLLWRASGTTEVASFELFVDLLYVGILAINGDHAAENPTGYELLRFVITFIMSWKIWSDLALIISWFETDDIAQRISILFIMACLLGLTTNMLEAFENTYKMLIAFYLTARLFMGSYFLFLAWCIPMVRGMLIAQSIIIAIPSVLWIGSIHIDLPQRFAIIAIAILIDLTGTVGVIFLARGAKNISTRLGTWADRVFEFYPATNIEHKNRKNKRICDISLRLFGRRYHISKRRAFWP</sequence>
<dbReference type="AlphaFoldDB" id="A0A395J1G3"/>
<dbReference type="Pfam" id="PF06772">
    <property type="entry name" value="LtrA"/>
    <property type="match status" value="1"/>
</dbReference>
<evidence type="ECO:0000313" key="3">
    <source>
        <dbReference type="EMBL" id="RAL66320.1"/>
    </source>
</evidence>
<gene>
    <name evidence="3" type="ORF">DID88_005990</name>
</gene>
<feature type="region of interest" description="Disordered" evidence="1">
    <location>
        <begin position="113"/>
        <end position="132"/>
    </location>
</feature>
<evidence type="ECO:0000313" key="4">
    <source>
        <dbReference type="Proteomes" id="UP000249056"/>
    </source>
</evidence>
<organism evidence="3 4">
    <name type="scientific">Monilinia fructigena</name>
    <dbReference type="NCBI Taxonomy" id="38457"/>
    <lineage>
        <taxon>Eukaryota</taxon>
        <taxon>Fungi</taxon>
        <taxon>Dikarya</taxon>
        <taxon>Ascomycota</taxon>
        <taxon>Pezizomycotina</taxon>
        <taxon>Leotiomycetes</taxon>
        <taxon>Helotiales</taxon>
        <taxon>Sclerotiniaceae</taxon>
        <taxon>Monilinia</taxon>
    </lineage>
</organism>
<feature type="transmembrane region" description="Helical" evidence="2">
    <location>
        <begin position="204"/>
        <end position="225"/>
    </location>
</feature>
<dbReference type="Proteomes" id="UP000249056">
    <property type="component" value="Unassembled WGS sequence"/>
</dbReference>
<evidence type="ECO:0000256" key="1">
    <source>
        <dbReference type="SAM" id="MobiDB-lite"/>
    </source>
</evidence>
<reference evidence="3 4" key="1">
    <citation type="submission" date="2018-06" db="EMBL/GenBank/DDBJ databases">
        <title>Genome Sequence of the Brown Rot Fungal Pathogen Monilinia fructigena.</title>
        <authorList>
            <person name="Landi L."/>
            <person name="De Miccolis Angelini R.M."/>
            <person name="Pollastro S."/>
            <person name="Abate D."/>
            <person name="Faretra F."/>
            <person name="Romanazzi G."/>
        </authorList>
    </citation>
    <scope>NUCLEOTIDE SEQUENCE [LARGE SCALE GENOMIC DNA]</scope>
    <source>
        <strain evidence="3 4">Mfrg269</strain>
    </source>
</reference>
<dbReference type="OrthoDB" id="191995at2759"/>
<proteinExistence type="predicted"/>
<feature type="transmembrane region" description="Helical" evidence="2">
    <location>
        <begin position="293"/>
        <end position="313"/>
    </location>
</feature>
<accession>A0A395J1G3</accession>